<accession>A0A6J5RUM8</accession>
<protein>
    <submittedName>
        <fullName evidence="1">Uncharacterized protein</fullName>
    </submittedName>
</protein>
<gene>
    <name evidence="1" type="ORF">UFOVP1351_3</name>
</gene>
<dbReference type="EMBL" id="LR797306">
    <property type="protein sequence ID" value="CAB4199672.1"/>
    <property type="molecule type" value="Genomic_DNA"/>
</dbReference>
<reference evidence="1" key="1">
    <citation type="submission" date="2020-05" db="EMBL/GenBank/DDBJ databases">
        <authorList>
            <person name="Chiriac C."/>
            <person name="Salcher M."/>
            <person name="Ghai R."/>
            <person name="Kavagutti S V."/>
        </authorList>
    </citation>
    <scope>NUCLEOTIDE SEQUENCE</scope>
</reference>
<sequence>MSWRIVVLFAVLAFLAGASLGRRLLPAEVREVVREVKVRDVVTVREEDKTITKRPDGTVVTEIKTRTDTRVEERKDRNVSPAPAKAQYSVGAYGTLHNVQVQLDRRLFGDLWAGVYVRANVETPLRAPEFGVGIRYEF</sequence>
<organism evidence="1">
    <name type="scientific">uncultured Caudovirales phage</name>
    <dbReference type="NCBI Taxonomy" id="2100421"/>
    <lineage>
        <taxon>Viruses</taxon>
        <taxon>Duplodnaviria</taxon>
        <taxon>Heunggongvirae</taxon>
        <taxon>Uroviricota</taxon>
        <taxon>Caudoviricetes</taxon>
        <taxon>Peduoviridae</taxon>
        <taxon>Maltschvirus</taxon>
        <taxon>Maltschvirus maltsch</taxon>
    </lineage>
</organism>
<name>A0A6J5RUM8_9CAUD</name>
<evidence type="ECO:0000313" key="1">
    <source>
        <dbReference type="EMBL" id="CAB4199672.1"/>
    </source>
</evidence>
<proteinExistence type="predicted"/>